<sequence length="42" mass="4947">MILFLPICALAASHNEQDLIPIYPQIYGITRLKIKYWFNLQP</sequence>
<accession>A0A0A8VJR2</accession>
<evidence type="ECO:0000313" key="1">
    <source>
        <dbReference type="EMBL" id="CEK28618.1"/>
    </source>
</evidence>
<proteinExistence type="predicted"/>
<dbReference type="EMBL" id="LN681231">
    <property type="protein sequence ID" value="CEK28618.1"/>
    <property type="molecule type" value="Genomic_DNA"/>
</dbReference>
<gene>
    <name evidence="1" type="ORF">CSF007_14465</name>
</gene>
<organism evidence="1">
    <name type="scientific">Yersinia ruckeri</name>
    <dbReference type="NCBI Taxonomy" id="29486"/>
    <lineage>
        <taxon>Bacteria</taxon>
        <taxon>Pseudomonadati</taxon>
        <taxon>Pseudomonadota</taxon>
        <taxon>Gammaproteobacteria</taxon>
        <taxon>Enterobacterales</taxon>
        <taxon>Yersiniaceae</taxon>
        <taxon>Yersinia</taxon>
    </lineage>
</organism>
<dbReference type="AlphaFoldDB" id="A0A0A8VJR2"/>
<name>A0A0A8VJR2_YERRU</name>
<reference evidence="1" key="1">
    <citation type="journal article" date="2015" name="Genome Announc.">
        <title>Complete Genome Sequence of Yersinia ruckeri Strain CSF007-82, Etiologic Agent of Red Mouth Disease in Salmonid Fish.</title>
        <authorList>
            <person name="Nelson M.C."/>
            <person name="LaPatra S.E."/>
            <person name="Welch T.J."/>
            <person name="Graf J."/>
        </authorList>
    </citation>
    <scope>NUCLEOTIDE SEQUENCE</scope>
    <source>
        <strain evidence="1">CSF007-82</strain>
    </source>
</reference>
<protein>
    <submittedName>
        <fullName evidence="1">Uncharacterized protein</fullName>
    </submittedName>
</protein>